<dbReference type="EMBL" id="JAIWYP010000005">
    <property type="protein sequence ID" value="KAH3820543.1"/>
    <property type="molecule type" value="Genomic_DNA"/>
</dbReference>
<dbReference type="InterPro" id="IPR011042">
    <property type="entry name" value="6-blade_b-propeller_TolB-like"/>
</dbReference>
<sequence length="200" mass="22127">MFRINSSLVAFTVLGQVRFFRVTNGQLIKDRKVRLQHQCRGISHYQGDLYITDGSALYHYTVDDGLVGQMYENTSGRMTATISTCAVSPDGDRIYVANKDSNQLVTLSRDGTVISTLIDHALNWKYDPPGLHVTDSEQVLVCGGGSNTILKVERDGDKRLAEVVTLEDVETEATSVYYSNHTGSIIVGILSDYIIVFKAQ</sequence>
<name>A0A9D4GRL7_DREPO</name>
<evidence type="ECO:0000313" key="1">
    <source>
        <dbReference type="EMBL" id="KAH3820543.1"/>
    </source>
</evidence>
<reference evidence="1" key="2">
    <citation type="submission" date="2020-11" db="EMBL/GenBank/DDBJ databases">
        <authorList>
            <person name="McCartney M.A."/>
            <person name="Auch B."/>
            <person name="Kono T."/>
            <person name="Mallez S."/>
            <person name="Becker A."/>
            <person name="Gohl D.M."/>
            <person name="Silverstein K.A.T."/>
            <person name="Koren S."/>
            <person name="Bechman K.B."/>
            <person name="Herman A."/>
            <person name="Abrahante J.E."/>
            <person name="Garbe J."/>
        </authorList>
    </citation>
    <scope>NUCLEOTIDE SEQUENCE</scope>
    <source>
        <strain evidence="1">Duluth1</strain>
        <tissue evidence="1">Whole animal</tissue>
    </source>
</reference>
<dbReference type="Gene3D" id="2.120.10.30">
    <property type="entry name" value="TolB, C-terminal domain"/>
    <property type="match status" value="1"/>
</dbReference>
<accession>A0A9D4GRL7</accession>
<gene>
    <name evidence="1" type="ORF">DPMN_122287</name>
</gene>
<comment type="caution">
    <text evidence="1">The sequence shown here is derived from an EMBL/GenBank/DDBJ whole genome shotgun (WGS) entry which is preliminary data.</text>
</comment>
<organism evidence="1 2">
    <name type="scientific">Dreissena polymorpha</name>
    <name type="common">Zebra mussel</name>
    <name type="synonym">Mytilus polymorpha</name>
    <dbReference type="NCBI Taxonomy" id="45954"/>
    <lineage>
        <taxon>Eukaryota</taxon>
        <taxon>Metazoa</taxon>
        <taxon>Spiralia</taxon>
        <taxon>Lophotrochozoa</taxon>
        <taxon>Mollusca</taxon>
        <taxon>Bivalvia</taxon>
        <taxon>Autobranchia</taxon>
        <taxon>Heteroconchia</taxon>
        <taxon>Euheterodonta</taxon>
        <taxon>Imparidentia</taxon>
        <taxon>Neoheterodontei</taxon>
        <taxon>Myida</taxon>
        <taxon>Dreissenoidea</taxon>
        <taxon>Dreissenidae</taxon>
        <taxon>Dreissena</taxon>
    </lineage>
</organism>
<proteinExistence type="predicted"/>
<evidence type="ECO:0000313" key="2">
    <source>
        <dbReference type="Proteomes" id="UP000828390"/>
    </source>
</evidence>
<dbReference type="Proteomes" id="UP000828390">
    <property type="component" value="Unassembled WGS sequence"/>
</dbReference>
<reference evidence="1" key="1">
    <citation type="journal article" date="2019" name="bioRxiv">
        <title>The Genome of the Zebra Mussel, Dreissena polymorpha: A Resource for Invasive Species Research.</title>
        <authorList>
            <person name="McCartney M.A."/>
            <person name="Auch B."/>
            <person name="Kono T."/>
            <person name="Mallez S."/>
            <person name="Zhang Y."/>
            <person name="Obille A."/>
            <person name="Becker A."/>
            <person name="Abrahante J.E."/>
            <person name="Garbe J."/>
            <person name="Badalamenti J.P."/>
            <person name="Herman A."/>
            <person name="Mangelson H."/>
            <person name="Liachko I."/>
            <person name="Sullivan S."/>
            <person name="Sone E.D."/>
            <person name="Koren S."/>
            <person name="Silverstein K.A.T."/>
            <person name="Beckman K.B."/>
            <person name="Gohl D.M."/>
        </authorList>
    </citation>
    <scope>NUCLEOTIDE SEQUENCE</scope>
    <source>
        <strain evidence="1">Duluth1</strain>
        <tissue evidence="1">Whole animal</tissue>
    </source>
</reference>
<keyword evidence="2" id="KW-1185">Reference proteome</keyword>
<dbReference type="SUPFAM" id="SSF63825">
    <property type="entry name" value="YWTD domain"/>
    <property type="match status" value="1"/>
</dbReference>
<dbReference type="AlphaFoldDB" id="A0A9D4GRL7"/>
<protein>
    <submittedName>
        <fullName evidence="1">Uncharacterized protein</fullName>
    </submittedName>
</protein>